<dbReference type="eggNOG" id="COG1680">
    <property type="taxonomic scope" value="Bacteria"/>
</dbReference>
<evidence type="ECO:0000313" key="2">
    <source>
        <dbReference type="Proteomes" id="UP000029227"/>
    </source>
</evidence>
<dbReference type="SUPFAM" id="SSF56601">
    <property type="entry name" value="beta-lactamase/transpeptidase-like"/>
    <property type="match status" value="1"/>
</dbReference>
<evidence type="ECO:0000313" key="1">
    <source>
        <dbReference type="EMBL" id="GAL02265.1"/>
    </source>
</evidence>
<organism evidence="1 2">
    <name type="scientific">Photobacterium aphoticum</name>
    <dbReference type="NCBI Taxonomy" id="754436"/>
    <lineage>
        <taxon>Bacteria</taxon>
        <taxon>Pseudomonadati</taxon>
        <taxon>Pseudomonadota</taxon>
        <taxon>Gammaproteobacteria</taxon>
        <taxon>Vibrionales</taxon>
        <taxon>Vibrionaceae</taxon>
        <taxon>Photobacterium</taxon>
    </lineage>
</organism>
<dbReference type="EMBL" id="BBMN01000001">
    <property type="protein sequence ID" value="GAL02265.1"/>
    <property type="molecule type" value="Genomic_DNA"/>
</dbReference>
<dbReference type="Proteomes" id="UP000029227">
    <property type="component" value="Unassembled WGS sequence"/>
</dbReference>
<dbReference type="AlphaFoldDB" id="A0A090QGJ1"/>
<accession>A0A090QGJ1</accession>
<protein>
    <submittedName>
        <fullName evidence="1">Uncharacterized protein</fullName>
    </submittedName>
</protein>
<dbReference type="Gene3D" id="3.40.710.10">
    <property type="entry name" value="DD-peptidase/beta-lactamase superfamily"/>
    <property type="match status" value="1"/>
</dbReference>
<sequence length="77" mass="8889">MRSRDLAKLGQLYLNRGVWQGQRIFSEEWAAQSLQPKGKFWPKKTIAYGHNWWFPQITQANGERIQIAAMRGAGGQE</sequence>
<dbReference type="STRING" id="754436.JCM19237_5158"/>
<proteinExistence type="predicted"/>
<comment type="caution">
    <text evidence="1">The sequence shown here is derived from an EMBL/GenBank/DDBJ whole genome shotgun (WGS) entry which is preliminary data.</text>
</comment>
<reference evidence="1 2" key="1">
    <citation type="journal article" date="2014" name="Genome Announc.">
        <title>Draft Genome Sequences of Two Vibrionaceae Species, Vibrio ponticus C121 and Photobacterium aphoticum C119, Isolated as Coral Reef Microbiota.</title>
        <authorList>
            <person name="Al-saari N."/>
            <person name="Meirelles P.M."/>
            <person name="Mino S."/>
            <person name="Suda W."/>
            <person name="Oshima K."/>
            <person name="Hattori M."/>
            <person name="Ohkuma M."/>
            <person name="Thompson F.L."/>
            <person name="Gomez-Gil B."/>
            <person name="Sawabe T."/>
            <person name="Sawabe T."/>
        </authorList>
    </citation>
    <scope>NUCLEOTIDE SEQUENCE [LARGE SCALE GENOMIC DNA]</scope>
    <source>
        <strain evidence="1 2">JCM 19237</strain>
    </source>
</reference>
<name>A0A090QGJ1_9GAMM</name>
<gene>
    <name evidence="1" type="ORF">JCM19237_5158</name>
</gene>
<dbReference type="InterPro" id="IPR012338">
    <property type="entry name" value="Beta-lactam/transpept-like"/>
</dbReference>